<evidence type="ECO:0000313" key="3">
    <source>
        <dbReference type="RefSeq" id="XP_034231209.1"/>
    </source>
</evidence>
<accession>A0A6P8Y483</accession>
<proteinExistence type="predicted"/>
<dbReference type="RefSeq" id="XP_034231215.1">
    <property type="nucleotide sequence ID" value="XM_034375324.1"/>
</dbReference>
<sequence length="279" mass="30122">MPGTGKRAHAADSSEAGNEQAPASKQQRTDSANWCVDCWAPPKDACRGDHSLLDRTAAERDLQEQLTAVRTELTKLQARLDALGKARLLDGPVLLASIDESDGSFDGWIVQGGDIRIALASNLCLTGEDKEKILEALGGVGVEYDVDGNQSVMAHCEVDDLDGLLDKFPDLVVGQEVRDGDVLLNAKRLRLEVYFKGTEVKESGSKQFGAVKDGLKALQAEGCPSDGSYASVKDECCSGGEENCFCMTRRPGSSYLYAVKFENKDEDKNEDQPSGLSRE</sequence>
<dbReference type="KEGG" id="tpal:117639542"/>
<protein>
    <submittedName>
        <fullName evidence="3 4">Uncharacterized protein LOC117639542</fullName>
    </submittedName>
</protein>
<gene>
    <name evidence="3 4 5 6 7 8" type="primary">LOC117639542</name>
</gene>
<dbReference type="Proteomes" id="UP000515158">
    <property type="component" value="Unplaced"/>
</dbReference>
<dbReference type="AlphaFoldDB" id="A0A6P8Y483"/>
<name>A0A6P8Y483_THRPL</name>
<organism evidence="4">
    <name type="scientific">Thrips palmi</name>
    <name type="common">Melon thrips</name>
    <dbReference type="NCBI Taxonomy" id="161013"/>
    <lineage>
        <taxon>Eukaryota</taxon>
        <taxon>Metazoa</taxon>
        <taxon>Ecdysozoa</taxon>
        <taxon>Arthropoda</taxon>
        <taxon>Hexapoda</taxon>
        <taxon>Insecta</taxon>
        <taxon>Pterygota</taxon>
        <taxon>Neoptera</taxon>
        <taxon>Paraneoptera</taxon>
        <taxon>Thysanoptera</taxon>
        <taxon>Terebrantia</taxon>
        <taxon>Thripoidea</taxon>
        <taxon>Thripidae</taxon>
        <taxon>Thrips</taxon>
    </lineage>
</organism>
<evidence type="ECO:0000313" key="6">
    <source>
        <dbReference type="RefSeq" id="XP_034231212.1"/>
    </source>
</evidence>
<keyword evidence="2" id="KW-1185">Reference proteome</keyword>
<evidence type="ECO:0000256" key="1">
    <source>
        <dbReference type="SAM" id="MobiDB-lite"/>
    </source>
</evidence>
<dbReference type="GeneID" id="117639542"/>
<feature type="compositionally biased region" description="Polar residues" evidence="1">
    <location>
        <begin position="15"/>
        <end position="28"/>
    </location>
</feature>
<evidence type="ECO:0000313" key="2">
    <source>
        <dbReference type="Proteomes" id="UP000515158"/>
    </source>
</evidence>
<dbReference type="RefSeq" id="XP_034231212.1">
    <property type="nucleotide sequence ID" value="XM_034375321.1"/>
</dbReference>
<dbReference type="RefSeq" id="XP_034231211.1">
    <property type="nucleotide sequence ID" value="XM_034375320.1"/>
</dbReference>
<dbReference type="RefSeq" id="XP_034231210.1">
    <property type="nucleotide sequence ID" value="XM_034375319.1"/>
</dbReference>
<evidence type="ECO:0000313" key="8">
    <source>
        <dbReference type="RefSeq" id="XP_034231215.1"/>
    </source>
</evidence>
<dbReference type="RefSeq" id="XP_034231214.1">
    <property type="nucleotide sequence ID" value="XM_034375323.1"/>
</dbReference>
<reference evidence="3 4" key="1">
    <citation type="submission" date="2025-04" db="UniProtKB">
        <authorList>
            <consortium name="RefSeq"/>
        </authorList>
    </citation>
    <scope>IDENTIFICATION</scope>
    <source>
        <tissue evidence="3 4">Total insect</tissue>
    </source>
</reference>
<evidence type="ECO:0000313" key="5">
    <source>
        <dbReference type="RefSeq" id="XP_034231211.1"/>
    </source>
</evidence>
<feature type="region of interest" description="Disordered" evidence="1">
    <location>
        <begin position="1"/>
        <end position="28"/>
    </location>
</feature>
<evidence type="ECO:0000313" key="7">
    <source>
        <dbReference type="RefSeq" id="XP_034231214.1"/>
    </source>
</evidence>
<dbReference type="OrthoDB" id="10665170at2759"/>
<evidence type="ECO:0000313" key="4">
    <source>
        <dbReference type="RefSeq" id="XP_034231210.1"/>
    </source>
</evidence>
<dbReference type="RefSeq" id="XP_034231209.1">
    <property type="nucleotide sequence ID" value="XM_034375318.1"/>
</dbReference>